<evidence type="ECO:0000259" key="12">
    <source>
        <dbReference type="Pfam" id="PF07885"/>
    </source>
</evidence>
<feature type="transmembrane region" description="Helical" evidence="11">
    <location>
        <begin position="101"/>
        <end position="127"/>
    </location>
</feature>
<organism evidence="14 15">
    <name type="scientific">Dokdonella soli</name>
    <dbReference type="NCBI Taxonomy" id="529810"/>
    <lineage>
        <taxon>Bacteria</taxon>
        <taxon>Pseudomonadati</taxon>
        <taxon>Pseudomonadota</taxon>
        <taxon>Gammaproteobacteria</taxon>
        <taxon>Lysobacterales</taxon>
        <taxon>Rhodanobacteraceae</taxon>
        <taxon>Dokdonella</taxon>
    </lineage>
</organism>
<evidence type="ECO:0000256" key="5">
    <source>
        <dbReference type="ARBA" id="ARBA00022882"/>
    </source>
</evidence>
<evidence type="ECO:0000256" key="3">
    <source>
        <dbReference type="ARBA" id="ARBA00022538"/>
    </source>
</evidence>
<dbReference type="Gene3D" id="2.60.40.1400">
    <property type="entry name" value="G protein-activated inward rectifier potassium channel 1"/>
    <property type="match status" value="1"/>
</dbReference>
<keyword evidence="8" id="KW-0406">Ion transport</keyword>
<keyword evidence="2" id="KW-0813">Transport</keyword>
<protein>
    <submittedName>
        <fullName evidence="14">Ion channel</fullName>
    </submittedName>
</protein>
<reference evidence="14 15" key="1">
    <citation type="journal article" date="2019" name="Int. J. Syst. Evol. Microbiol.">
        <title>The Global Catalogue of Microorganisms (GCM) 10K type strain sequencing project: providing services to taxonomists for standard genome sequencing and annotation.</title>
        <authorList>
            <consortium name="The Broad Institute Genomics Platform"/>
            <consortium name="The Broad Institute Genome Sequencing Center for Infectious Disease"/>
            <person name="Wu L."/>
            <person name="Ma J."/>
        </authorList>
    </citation>
    <scope>NUCLEOTIDE SEQUENCE [LARGE SCALE GENOMIC DNA]</scope>
    <source>
        <strain evidence="14 15">JCM 15421</strain>
    </source>
</reference>
<evidence type="ECO:0000256" key="7">
    <source>
        <dbReference type="ARBA" id="ARBA00022989"/>
    </source>
</evidence>
<evidence type="ECO:0000259" key="13">
    <source>
        <dbReference type="Pfam" id="PF17655"/>
    </source>
</evidence>
<dbReference type="PANTHER" id="PTHR11767">
    <property type="entry name" value="INWARD RECTIFIER POTASSIUM CHANNEL"/>
    <property type="match status" value="1"/>
</dbReference>
<evidence type="ECO:0000256" key="9">
    <source>
        <dbReference type="ARBA" id="ARBA00023136"/>
    </source>
</evidence>
<feature type="transmembrane region" description="Helical" evidence="11">
    <location>
        <begin position="45"/>
        <end position="67"/>
    </location>
</feature>
<evidence type="ECO:0000256" key="11">
    <source>
        <dbReference type="SAM" id="Phobius"/>
    </source>
</evidence>
<keyword evidence="10" id="KW-0407">Ion channel</keyword>
<comment type="caution">
    <text evidence="14">The sequence shown here is derived from an EMBL/GenBank/DDBJ whole genome shotgun (WGS) entry which is preliminary data.</text>
</comment>
<dbReference type="Pfam" id="PF07885">
    <property type="entry name" value="Ion_trans_2"/>
    <property type="match status" value="1"/>
</dbReference>
<sequence length="300" mass="33292">MTKTSHRHHGITVKVGQVEVTKLGVPRFSPHDAYHLIMSLTWPQFFAGAITVYLLANLVFATVYFLGDHAINNAATFSDCFFFSVETLATVGYGNMSPATFYGHCVATLEILSGMLSMAVITSLVFARFSKPTARILFSRVAVISPYNGVPTLMLRVANQRRSYIVEAAASLVLVRDEETPDGHSLTRFYDLKLERARSPMFALSWQIMHRIDEASPLHGVTAEAIRDGDMRLAVTLSGVDEIFAAGITARHSYSHEDILFERRFVDIFSEGDNPRHTYVDLGRFHDLEAEAPATEISAG</sequence>
<proteinExistence type="predicted"/>
<keyword evidence="6" id="KW-0630">Potassium</keyword>
<accession>A0ABN1IR77</accession>
<dbReference type="RefSeq" id="WP_343792295.1">
    <property type="nucleotide sequence ID" value="NZ_BAAAEU010000024.1"/>
</dbReference>
<evidence type="ECO:0000313" key="14">
    <source>
        <dbReference type="EMBL" id="GAA0719728.1"/>
    </source>
</evidence>
<evidence type="ECO:0000256" key="1">
    <source>
        <dbReference type="ARBA" id="ARBA00004141"/>
    </source>
</evidence>
<evidence type="ECO:0000256" key="8">
    <source>
        <dbReference type="ARBA" id="ARBA00023065"/>
    </source>
</evidence>
<evidence type="ECO:0000256" key="2">
    <source>
        <dbReference type="ARBA" id="ARBA00022448"/>
    </source>
</evidence>
<feature type="domain" description="Inward rectifier potassium channel C-terminal" evidence="13">
    <location>
        <begin position="136"/>
        <end position="290"/>
    </location>
</feature>
<dbReference type="Proteomes" id="UP001501523">
    <property type="component" value="Unassembled WGS sequence"/>
</dbReference>
<dbReference type="InterPro" id="IPR016449">
    <property type="entry name" value="K_chnl_inward-rec_Kir"/>
</dbReference>
<keyword evidence="7 11" id="KW-1133">Transmembrane helix</keyword>
<keyword evidence="15" id="KW-1185">Reference proteome</keyword>
<dbReference type="InterPro" id="IPR013099">
    <property type="entry name" value="K_chnl_dom"/>
</dbReference>
<dbReference type="InterPro" id="IPR013518">
    <property type="entry name" value="K_chnl_inward-rec_Kir_cyto"/>
</dbReference>
<comment type="subcellular location">
    <subcellularLocation>
        <location evidence="1">Membrane</location>
        <topology evidence="1">Multi-pass membrane protein</topology>
    </subcellularLocation>
</comment>
<keyword evidence="3" id="KW-0633">Potassium transport</keyword>
<dbReference type="PRINTS" id="PR01320">
    <property type="entry name" value="KIRCHANNEL"/>
</dbReference>
<evidence type="ECO:0000313" key="15">
    <source>
        <dbReference type="Proteomes" id="UP001501523"/>
    </source>
</evidence>
<evidence type="ECO:0000256" key="6">
    <source>
        <dbReference type="ARBA" id="ARBA00022958"/>
    </source>
</evidence>
<feature type="domain" description="Potassium channel" evidence="12">
    <location>
        <begin position="54"/>
        <end position="129"/>
    </location>
</feature>
<evidence type="ECO:0000256" key="4">
    <source>
        <dbReference type="ARBA" id="ARBA00022692"/>
    </source>
</evidence>
<dbReference type="Pfam" id="PF17655">
    <property type="entry name" value="IRK_C"/>
    <property type="match status" value="1"/>
</dbReference>
<dbReference type="InterPro" id="IPR014756">
    <property type="entry name" value="Ig_E-set"/>
</dbReference>
<keyword evidence="4 11" id="KW-0812">Transmembrane</keyword>
<dbReference type="SUPFAM" id="SSF81296">
    <property type="entry name" value="E set domains"/>
    <property type="match status" value="1"/>
</dbReference>
<keyword evidence="5" id="KW-0851">Voltage-gated channel</keyword>
<evidence type="ECO:0000256" key="10">
    <source>
        <dbReference type="ARBA" id="ARBA00023303"/>
    </source>
</evidence>
<dbReference type="PANTHER" id="PTHR11767:SF102">
    <property type="entry name" value="INWARDLY RECTIFYING POTASSIUM CHANNEL 1, ISOFORM F"/>
    <property type="match status" value="1"/>
</dbReference>
<dbReference type="SUPFAM" id="SSF81324">
    <property type="entry name" value="Voltage-gated potassium channels"/>
    <property type="match status" value="1"/>
</dbReference>
<dbReference type="Gene3D" id="1.10.287.70">
    <property type="match status" value="1"/>
</dbReference>
<dbReference type="EMBL" id="BAAAEU010000024">
    <property type="protein sequence ID" value="GAA0719728.1"/>
    <property type="molecule type" value="Genomic_DNA"/>
</dbReference>
<gene>
    <name evidence="14" type="ORF">GCM10009105_28480</name>
</gene>
<dbReference type="InterPro" id="IPR041647">
    <property type="entry name" value="IRK_C"/>
</dbReference>
<name>A0ABN1IR77_9GAMM</name>
<keyword evidence="9 11" id="KW-0472">Membrane</keyword>